<evidence type="ECO:0000256" key="5">
    <source>
        <dbReference type="ARBA" id="ARBA00022692"/>
    </source>
</evidence>
<evidence type="ECO:0000256" key="2">
    <source>
        <dbReference type="ARBA" id="ARBA00011233"/>
    </source>
</evidence>
<reference evidence="14" key="1">
    <citation type="journal article" date="2019" name="Int. J. Syst. Evol. Microbiol.">
        <title>The Global Catalogue of Microorganisms (GCM) 10K type strain sequencing project: providing services to taxonomists for standard genome sequencing and annotation.</title>
        <authorList>
            <consortium name="The Broad Institute Genomics Platform"/>
            <consortium name="The Broad Institute Genome Sequencing Center for Infectious Disease"/>
            <person name="Wu L."/>
            <person name="Ma J."/>
        </authorList>
    </citation>
    <scope>NUCLEOTIDE SEQUENCE [LARGE SCALE GENOMIC DNA]</scope>
    <source>
        <strain evidence="14">CCM 2767</strain>
    </source>
</reference>
<dbReference type="GO" id="GO:0046930">
    <property type="term" value="C:pore complex"/>
    <property type="evidence" value="ECO:0007669"/>
    <property type="project" value="UniProtKB-KW"/>
</dbReference>
<keyword evidence="7" id="KW-0406">Ion transport</keyword>
<dbReference type="GO" id="GO:0009279">
    <property type="term" value="C:cell outer membrane"/>
    <property type="evidence" value="ECO:0007669"/>
    <property type="project" value="UniProtKB-SubCell"/>
</dbReference>
<dbReference type="SUPFAM" id="SSF56935">
    <property type="entry name" value="Porins"/>
    <property type="match status" value="1"/>
</dbReference>
<dbReference type="Proteomes" id="UP000642180">
    <property type="component" value="Unassembled WGS sequence"/>
</dbReference>
<comment type="subunit">
    <text evidence="2">Homotrimer.</text>
</comment>
<dbReference type="InterPro" id="IPR050298">
    <property type="entry name" value="Gram-neg_bact_OMP"/>
</dbReference>
<dbReference type="InterPro" id="IPR033900">
    <property type="entry name" value="Gram_neg_porin_domain"/>
</dbReference>
<dbReference type="GO" id="GO:0006811">
    <property type="term" value="P:monoatomic ion transport"/>
    <property type="evidence" value="ECO:0007669"/>
    <property type="project" value="UniProtKB-KW"/>
</dbReference>
<evidence type="ECO:0000256" key="9">
    <source>
        <dbReference type="ARBA" id="ARBA00023136"/>
    </source>
</evidence>
<comment type="subcellular location">
    <subcellularLocation>
        <location evidence="1">Cell outer membrane</location>
        <topology evidence="1">Multi-pass membrane protein</topology>
    </subcellularLocation>
</comment>
<dbReference type="InterPro" id="IPR023614">
    <property type="entry name" value="Porin_dom_sf"/>
</dbReference>
<dbReference type="GO" id="GO:0015288">
    <property type="term" value="F:porin activity"/>
    <property type="evidence" value="ECO:0007669"/>
    <property type="project" value="UniProtKB-KW"/>
</dbReference>
<dbReference type="CDD" id="cd00342">
    <property type="entry name" value="gram_neg_porins"/>
    <property type="match status" value="1"/>
</dbReference>
<dbReference type="AlphaFoldDB" id="A0A8J3F1P1"/>
<keyword evidence="5" id="KW-0812">Transmembrane</keyword>
<evidence type="ECO:0000313" key="14">
    <source>
        <dbReference type="Proteomes" id="UP000642180"/>
    </source>
</evidence>
<comment type="caution">
    <text evidence="13">The sequence shown here is derived from an EMBL/GenBank/DDBJ whole genome shotgun (WGS) entry which is preliminary data.</text>
</comment>
<keyword evidence="10" id="KW-0998">Cell outer membrane</keyword>
<feature type="signal peptide" evidence="11">
    <location>
        <begin position="1"/>
        <end position="32"/>
    </location>
</feature>
<accession>A0A8J3F1P1</accession>
<dbReference type="RefSeq" id="WP_229726349.1">
    <property type="nucleotide sequence ID" value="NZ_BMDI01000002.1"/>
</dbReference>
<dbReference type="Gene3D" id="2.40.160.10">
    <property type="entry name" value="Porin"/>
    <property type="match status" value="1"/>
</dbReference>
<evidence type="ECO:0000259" key="12">
    <source>
        <dbReference type="Pfam" id="PF13609"/>
    </source>
</evidence>
<keyword evidence="14" id="KW-1185">Reference proteome</keyword>
<evidence type="ECO:0000256" key="10">
    <source>
        <dbReference type="ARBA" id="ARBA00023237"/>
    </source>
</evidence>
<evidence type="ECO:0000313" key="13">
    <source>
        <dbReference type="EMBL" id="GGI19722.1"/>
    </source>
</evidence>
<gene>
    <name evidence="13" type="ORF">GCM10008066_20450</name>
</gene>
<protein>
    <submittedName>
        <fullName evidence="13">Porin</fullName>
    </submittedName>
</protein>
<evidence type="ECO:0000256" key="7">
    <source>
        <dbReference type="ARBA" id="ARBA00023065"/>
    </source>
</evidence>
<proteinExistence type="predicted"/>
<keyword evidence="3" id="KW-0813">Transport</keyword>
<evidence type="ECO:0000256" key="3">
    <source>
        <dbReference type="ARBA" id="ARBA00022448"/>
    </source>
</evidence>
<dbReference type="EMBL" id="BMDI01000002">
    <property type="protein sequence ID" value="GGI19722.1"/>
    <property type="molecule type" value="Genomic_DNA"/>
</dbReference>
<evidence type="ECO:0000256" key="4">
    <source>
        <dbReference type="ARBA" id="ARBA00022452"/>
    </source>
</evidence>
<feature type="chain" id="PRO_5035287037" evidence="11">
    <location>
        <begin position="33"/>
        <end position="398"/>
    </location>
</feature>
<evidence type="ECO:0000256" key="11">
    <source>
        <dbReference type="SAM" id="SignalP"/>
    </source>
</evidence>
<evidence type="ECO:0000256" key="1">
    <source>
        <dbReference type="ARBA" id="ARBA00004571"/>
    </source>
</evidence>
<dbReference type="Pfam" id="PF13609">
    <property type="entry name" value="Porin_4"/>
    <property type="match status" value="1"/>
</dbReference>
<keyword evidence="9" id="KW-0472">Membrane</keyword>
<sequence>MTYLMPSPSLARRKIASAAVLAVSLLSTHVFAQTTVEVSGTIDVYAGSMKRSGEGGRTSAVDSSGLETSWWGFNGTEDLGGGLRAHFSLSGFFRPDTGILGRGDMDAMFSRSANVGLSGAFGRISFGRDLAPNFIPTLRFSPFGGSFAFSPLELHTQTSAGRYRSQAWSPTVSGDTGWSNAVMYVTPELGGFTTSLFVQLGEQAGPSGKNNYGINTMYESGPLSFGAYFQSVRVNNPTDAVSSGPSEVFSFTPYSRVTGTGYTLSASKNDTLFLGAAYDLQFIKLFGSVSRSQSSLARARDDRQFDLGSNTLQLGVSAPAGRGSVLFSWATTNVKAEGDFSSVLADPDIRSAITRHTASLGYDYFLSKRTDVYAVLSHDRITEQSPGTSVALGIRQRF</sequence>
<organism evidence="13 14">
    <name type="scientific">Oxalicibacterium faecigallinarum</name>
    <dbReference type="NCBI Taxonomy" id="573741"/>
    <lineage>
        <taxon>Bacteria</taxon>
        <taxon>Pseudomonadati</taxon>
        <taxon>Pseudomonadota</taxon>
        <taxon>Betaproteobacteria</taxon>
        <taxon>Burkholderiales</taxon>
        <taxon>Oxalobacteraceae</taxon>
        <taxon>Oxalicibacterium</taxon>
    </lineage>
</organism>
<name>A0A8J3F1P1_9BURK</name>
<evidence type="ECO:0000256" key="6">
    <source>
        <dbReference type="ARBA" id="ARBA00022729"/>
    </source>
</evidence>
<feature type="domain" description="Porin" evidence="12">
    <location>
        <begin position="19"/>
        <end position="380"/>
    </location>
</feature>
<keyword evidence="4" id="KW-1134">Transmembrane beta strand</keyword>
<evidence type="ECO:0000256" key="8">
    <source>
        <dbReference type="ARBA" id="ARBA00023114"/>
    </source>
</evidence>
<keyword evidence="6 11" id="KW-0732">Signal</keyword>
<dbReference type="PANTHER" id="PTHR34501:SF9">
    <property type="entry name" value="MAJOR OUTER MEMBRANE PROTEIN P.IA"/>
    <property type="match status" value="1"/>
</dbReference>
<dbReference type="PANTHER" id="PTHR34501">
    <property type="entry name" value="PROTEIN YDDL-RELATED"/>
    <property type="match status" value="1"/>
</dbReference>
<keyword evidence="8" id="KW-0626">Porin</keyword>